<feature type="coiled-coil region" evidence="1">
    <location>
        <begin position="219"/>
        <end position="295"/>
    </location>
</feature>
<sequence length="434" mass="50071">MSASSSNEIIPWEPYKAAVNTKKKFKMKDLQPGDLIKYKTDTDLDEFNRKRPGHQFDDFDFKSIESPSFQQSMDSVLSKHDFKRSLSTNLAKHFSQDGKEGPNFIDARFYTDTNFMKLANQLKKKSMTKIENKPVNIVGPMIDKKITDPFKADLDSSRIWKNQCENYQSRIDYLEEQIKGINEQLQVQTEVNAELKKLLVAAIGGEDMQYKIERLVSDKQRFEIELKSKTNFIDKLEEEVEQVSIQCDLWRSKFLASKLLAEENSTWKSFLLMLNAQKEKTIQNLLEDNEVLNLKLNQTLDILSKKQNRHNMNNLQAVNTILSNLFKSNPKLGLDAINLNHGSQIQKKKSKTINEIGAEQALEQFNWVKKAVISNNIESNSVDMVDKLDNLEILIKKIKENRKTKFSRLYQPQGADSELFLNVCVNCKGSVKII</sequence>
<proteinExistence type="predicted"/>
<name>A0A3M7R023_BRAPC</name>
<evidence type="ECO:0000313" key="2">
    <source>
        <dbReference type="EMBL" id="RNA16628.1"/>
    </source>
</evidence>
<dbReference type="AlphaFoldDB" id="A0A3M7R023"/>
<dbReference type="GO" id="GO:0000139">
    <property type="term" value="C:Golgi membrane"/>
    <property type="evidence" value="ECO:0007669"/>
    <property type="project" value="TreeGrafter"/>
</dbReference>
<keyword evidence="3" id="KW-1185">Reference proteome</keyword>
<dbReference type="EMBL" id="REGN01004661">
    <property type="protein sequence ID" value="RNA16628.1"/>
    <property type="molecule type" value="Genomic_DNA"/>
</dbReference>
<dbReference type="PANTHER" id="PTHR13066">
    <property type="entry name" value="BASIC LEUCINE ZIPPER NUCLEAR FACTOR 1 BLZF1 PROTEIN"/>
    <property type="match status" value="1"/>
</dbReference>
<protein>
    <submittedName>
        <fullName evidence="2">Golgin-45</fullName>
    </submittedName>
</protein>
<dbReference type="OrthoDB" id="5959043at2759"/>
<comment type="caution">
    <text evidence="2">The sequence shown here is derived from an EMBL/GenBank/DDBJ whole genome shotgun (WGS) entry which is preliminary data.</text>
</comment>
<evidence type="ECO:0000256" key="1">
    <source>
        <dbReference type="SAM" id="Coils"/>
    </source>
</evidence>
<dbReference type="Proteomes" id="UP000276133">
    <property type="component" value="Unassembled WGS sequence"/>
</dbReference>
<reference evidence="2 3" key="1">
    <citation type="journal article" date="2018" name="Sci. Rep.">
        <title>Genomic signatures of local adaptation to the degree of environmental predictability in rotifers.</title>
        <authorList>
            <person name="Franch-Gras L."/>
            <person name="Hahn C."/>
            <person name="Garcia-Roger E.M."/>
            <person name="Carmona M.J."/>
            <person name="Serra M."/>
            <person name="Gomez A."/>
        </authorList>
    </citation>
    <scope>NUCLEOTIDE SEQUENCE [LARGE SCALE GENOMIC DNA]</scope>
    <source>
        <strain evidence="2">HYR1</strain>
    </source>
</reference>
<dbReference type="PANTHER" id="PTHR13066:SF2">
    <property type="entry name" value="GOLGIN-45"/>
    <property type="match status" value="1"/>
</dbReference>
<gene>
    <name evidence="2" type="ORF">BpHYR1_018415</name>
</gene>
<dbReference type="GO" id="GO:0007030">
    <property type="term" value="P:Golgi organization"/>
    <property type="evidence" value="ECO:0007669"/>
    <property type="project" value="InterPro"/>
</dbReference>
<evidence type="ECO:0000313" key="3">
    <source>
        <dbReference type="Proteomes" id="UP000276133"/>
    </source>
</evidence>
<feature type="coiled-coil region" evidence="1">
    <location>
        <begin position="157"/>
        <end position="184"/>
    </location>
</feature>
<accession>A0A3M7R023</accession>
<dbReference type="InterPro" id="IPR027095">
    <property type="entry name" value="Golgin-45"/>
</dbReference>
<organism evidence="2 3">
    <name type="scientific">Brachionus plicatilis</name>
    <name type="common">Marine rotifer</name>
    <name type="synonym">Brachionus muelleri</name>
    <dbReference type="NCBI Taxonomy" id="10195"/>
    <lineage>
        <taxon>Eukaryota</taxon>
        <taxon>Metazoa</taxon>
        <taxon>Spiralia</taxon>
        <taxon>Gnathifera</taxon>
        <taxon>Rotifera</taxon>
        <taxon>Eurotatoria</taxon>
        <taxon>Monogononta</taxon>
        <taxon>Pseudotrocha</taxon>
        <taxon>Ploima</taxon>
        <taxon>Brachionidae</taxon>
        <taxon>Brachionus</taxon>
    </lineage>
</organism>
<dbReference type="GO" id="GO:0043001">
    <property type="term" value="P:Golgi to plasma membrane protein transport"/>
    <property type="evidence" value="ECO:0007669"/>
    <property type="project" value="InterPro"/>
</dbReference>
<dbReference type="STRING" id="10195.A0A3M7R023"/>
<keyword evidence="1" id="KW-0175">Coiled coil</keyword>